<reference evidence="1 2" key="1">
    <citation type="journal article" date="2021" name="Environ. Microbiol.">
        <title>New insights into the diversity and evolution of the archaeal mobilome from three complete genomes of Saccharolobus shibatae.</title>
        <authorList>
            <person name="Medvedeva S."/>
            <person name="Brandt D."/>
            <person name="Cvirkaite-Krupovic V."/>
            <person name="Liu Y."/>
            <person name="Severinov K."/>
            <person name="Ishino S."/>
            <person name="Ishino Y."/>
            <person name="Prangishvili D."/>
            <person name="Kalinowski J."/>
            <person name="Krupovic M."/>
        </authorList>
    </citation>
    <scope>NUCLEOTIDE SEQUENCE [LARGE SCALE GENOMIC DNA]</scope>
    <source>
        <strain evidence="1 2">S38A</strain>
    </source>
</reference>
<evidence type="ECO:0000313" key="1">
    <source>
        <dbReference type="EMBL" id="QXJ35430.1"/>
    </source>
</evidence>
<organism evidence="1 2">
    <name type="scientific">Saccharolobus shibatae</name>
    <dbReference type="NCBI Taxonomy" id="2286"/>
    <lineage>
        <taxon>Archaea</taxon>
        <taxon>Thermoproteota</taxon>
        <taxon>Thermoprotei</taxon>
        <taxon>Sulfolobales</taxon>
        <taxon>Sulfolobaceae</taxon>
        <taxon>Saccharolobus</taxon>
    </lineage>
</organism>
<proteinExistence type="predicted"/>
<dbReference type="AlphaFoldDB" id="A0A8F5GZS4"/>
<accession>A0A8F5GZS4</accession>
<sequence>MRREYSFCQYKIWPVKPLNSFIPNISTKLITLLLLCKYYEKDYETYDVNEVYKTGVEVVAPPRKDASTRYSQNHLIKYNNYGLINVYHLIYDKIYQKEMILSEFS</sequence>
<dbReference type="EMBL" id="CP077713">
    <property type="protein sequence ID" value="QXJ35430.1"/>
    <property type="molecule type" value="Genomic_DNA"/>
</dbReference>
<evidence type="ECO:0000313" key="2">
    <source>
        <dbReference type="Proteomes" id="UP000694036"/>
    </source>
</evidence>
<dbReference type="Proteomes" id="UP000694036">
    <property type="component" value="Chromosome"/>
</dbReference>
<gene>
    <name evidence="1" type="ORF">J5U22_01977</name>
</gene>
<protein>
    <submittedName>
        <fullName evidence="1">ISC1058 family transposase</fullName>
    </submittedName>
</protein>
<keyword evidence="2" id="KW-1185">Reference proteome</keyword>
<name>A0A8F5GZS4_9CREN</name>